<dbReference type="InterPro" id="IPR022764">
    <property type="entry name" value="Peptidase_S54_rhomboid_dom"/>
</dbReference>
<proteinExistence type="predicted"/>
<feature type="domain" description="Peptidase S54 rhomboid" evidence="6">
    <location>
        <begin position="34"/>
        <end position="175"/>
    </location>
</feature>
<dbReference type="NCBIfam" id="TIGR03902">
    <property type="entry name" value="rhom_GG_sort"/>
    <property type="match status" value="1"/>
</dbReference>
<dbReference type="SUPFAM" id="SSF144091">
    <property type="entry name" value="Rhomboid-like"/>
    <property type="match status" value="1"/>
</dbReference>
<dbReference type="KEGG" id="pais:PFX98_04910"/>
<evidence type="ECO:0000256" key="3">
    <source>
        <dbReference type="ARBA" id="ARBA00022989"/>
    </source>
</evidence>
<evidence type="ECO:0000256" key="4">
    <source>
        <dbReference type="ARBA" id="ARBA00023136"/>
    </source>
</evidence>
<dbReference type="GO" id="GO:0004252">
    <property type="term" value="F:serine-type endopeptidase activity"/>
    <property type="evidence" value="ECO:0007669"/>
    <property type="project" value="InterPro"/>
</dbReference>
<evidence type="ECO:0000256" key="2">
    <source>
        <dbReference type="ARBA" id="ARBA00022692"/>
    </source>
</evidence>
<dbReference type="Proteomes" id="UP001177769">
    <property type="component" value="Chromosome"/>
</dbReference>
<keyword evidence="2 5" id="KW-0812">Transmembrane</keyword>
<dbReference type="EC" id="3.4.21.-" evidence="7"/>
<sequence length="191" mass="20393">MSWAALSAGLATLAGLAWWLPRAWLDWQPALWAQEPWRVLSAALVHWSAQHLLANLAGCAVLALLGRAGRLRATPAWLAAWPLTQLGLLLQPALLHYGGLSGLLHAGVAVAVVELLARRGRDRLVGAAIAAGLLVKLWLEQPLGPALRTLPGWDIAIAPFAHLSGTLAGALSALAWLAWRRLRASSRHAEV</sequence>
<reference evidence="7" key="1">
    <citation type="submission" date="2023-01" db="EMBL/GenBank/DDBJ databases">
        <title>Whole genome sequence of Paucibacter sp. S2-9 isolated from pond sediment.</title>
        <authorList>
            <person name="Jung J.Y."/>
        </authorList>
    </citation>
    <scope>NUCLEOTIDE SEQUENCE</scope>
    <source>
        <strain evidence="7">S2-9</strain>
    </source>
</reference>
<organism evidence="7 8">
    <name type="scientific">Paucibacter sediminis</name>
    <dbReference type="NCBI Taxonomy" id="3019553"/>
    <lineage>
        <taxon>Bacteria</taxon>
        <taxon>Pseudomonadati</taxon>
        <taxon>Pseudomonadota</taxon>
        <taxon>Betaproteobacteria</taxon>
        <taxon>Burkholderiales</taxon>
        <taxon>Sphaerotilaceae</taxon>
        <taxon>Roseateles</taxon>
    </lineage>
</organism>
<dbReference type="RefSeq" id="WP_285234054.1">
    <property type="nucleotide sequence ID" value="NZ_CP116346.1"/>
</dbReference>
<evidence type="ECO:0000256" key="5">
    <source>
        <dbReference type="SAM" id="Phobius"/>
    </source>
</evidence>
<dbReference type="EMBL" id="CP116346">
    <property type="protein sequence ID" value="WIT12951.1"/>
    <property type="molecule type" value="Genomic_DNA"/>
</dbReference>
<feature type="transmembrane region" description="Helical" evidence="5">
    <location>
        <begin position="100"/>
        <end position="117"/>
    </location>
</feature>
<keyword evidence="4 5" id="KW-0472">Membrane</keyword>
<dbReference type="AlphaFoldDB" id="A0AA95SR99"/>
<evidence type="ECO:0000313" key="7">
    <source>
        <dbReference type="EMBL" id="WIT12951.1"/>
    </source>
</evidence>
<dbReference type="InterPro" id="IPR035952">
    <property type="entry name" value="Rhomboid-like_sf"/>
</dbReference>
<dbReference type="Pfam" id="PF01694">
    <property type="entry name" value="Rhomboid"/>
    <property type="match status" value="1"/>
</dbReference>
<dbReference type="GO" id="GO:0016020">
    <property type="term" value="C:membrane"/>
    <property type="evidence" value="ECO:0007669"/>
    <property type="project" value="UniProtKB-SubCell"/>
</dbReference>
<keyword evidence="7" id="KW-0378">Hydrolase</keyword>
<evidence type="ECO:0000313" key="8">
    <source>
        <dbReference type="Proteomes" id="UP001177769"/>
    </source>
</evidence>
<name>A0AA95SR99_9BURK</name>
<dbReference type="Gene3D" id="1.20.1540.10">
    <property type="entry name" value="Rhomboid-like"/>
    <property type="match status" value="1"/>
</dbReference>
<dbReference type="InterPro" id="IPR023826">
    <property type="entry name" value="Rhom-like_SP_proteobac"/>
</dbReference>
<feature type="transmembrane region" description="Helical" evidence="5">
    <location>
        <begin position="124"/>
        <end position="139"/>
    </location>
</feature>
<gene>
    <name evidence="7" type="primary">rrtA</name>
    <name evidence="7" type="ORF">PFX98_04910</name>
</gene>
<keyword evidence="8" id="KW-1185">Reference proteome</keyword>
<evidence type="ECO:0000256" key="1">
    <source>
        <dbReference type="ARBA" id="ARBA00004141"/>
    </source>
</evidence>
<evidence type="ECO:0000259" key="6">
    <source>
        <dbReference type="Pfam" id="PF01694"/>
    </source>
</evidence>
<feature type="transmembrane region" description="Helical" evidence="5">
    <location>
        <begin position="159"/>
        <end position="179"/>
    </location>
</feature>
<protein>
    <submittedName>
        <fullName evidence="7">Rhombosortase</fullName>
        <ecNumber evidence="7">3.4.21.-</ecNumber>
    </submittedName>
</protein>
<comment type="subcellular location">
    <subcellularLocation>
        <location evidence="1">Membrane</location>
        <topology evidence="1">Multi-pass membrane protein</topology>
    </subcellularLocation>
</comment>
<accession>A0AA95SR99</accession>
<keyword evidence="3 5" id="KW-1133">Transmembrane helix</keyword>